<dbReference type="Proteomes" id="UP001159363">
    <property type="component" value="Chromosome 3"/>
</dbReference>
<sequence length="447" mass="50854">MSQSSPIHLLLEAGEHDLIYHVTVIVSTLEAGEHDLLQEAGEHDLLQEAGEHHLLQEEATAPRGKAQGTHVTVFRFPRTAEQKAAWIRNISSGSGNWSPSATVFTIERCDATRRASANQSLDSSVDRRKRCTSDEHWFCRSSPASGNKKNNTSSQLRCKEVDCRVQLMELHVCVTGNRSTIGRAKNSNKRLPLCSKRKSVRRKLQRVRAAKFACNCISLRAEEVSLTRPQRTHSPEVRTPFTSRRKVRELYCDSAVIYHTYETKDEYHLVYTVKRHDGNTARLARRSDEALGVRVSVVRIALSLLDLGLAEEYPRYLLASVHAADLPSYPSLPLVDVCKGSHTLPEIHYGKSVQFMFRVDNGIIRRLSGVIVWCKECFQKLKVVPKDWHNYLRMVEETYLNLLALVTPIIKENYIVMRVAISPHEKLTEHKRMSAEAPFAILKYFPF</sequence>
<gene>
    <name evidence="1" type="ORF">PR048_007586</name>
</gene>
<proteinExistence type="predicted"/>
<name>A0ABQ9HVJ0_9NEOP</name>
<evidence type="ECO:0000313" key="2">
    <source>
        <dbReference type="Proteomes" id="UP001159363"/>
    </source>
</evidence>
<reference evidence="1 2" key="1">
    <citation type="submission" date="2023-02" db="EMBL/GenBank/DDBJ databases">
        <title>LHISI_Scaffold_Assembly.</title>
        <authorList>
            <person name="Stuart O.P."/>
            <person name="Cleave R."/>
            <person name="Magrath M.J.L."/>
            <person name="Mikheyev A.S."/>
        </authorList>
    </citation>
    <scope>NUCLEOTIDE SEQUENCE [LARGE SCALE GENOMIC DNA]</scope>
    <source>
        <strain evidence="1">Daus_M_001</strain>
        <tissue evidence="1">Leg muscle</tissue>
    </source>
</reference>
<evidence type="ECO:0000313" key="1">
    <source>
        <dbReference type="EMBL" id="KAJ8888099.1"/>
    </source>
</evidence>
<organism evidence="1 2">
    <name type="scientific">Dryococelus australis</name>
    <dbReference type="NCBI Taxonomy" id="614101"/>
    <lineage>
        <taxon>Eukaryota</taxon>
        <taxon>Metazoa</taxon>
        <taxon>Ecdysozoa</taxon>
        <taxon>Arthropoda</taxon>
        <taxon>Hexapoda</taxon>
        <taxon>Insecta</taxon>
        <taxon>Pterygota</taxon>
        <taxon>Neoptera</taxon>
        <taxon>Polyneoptera</taxon>
        <taxon>Phasmatodea</taxon>
        <taxon>Verophasmatodea</taxon>
        <taxon>Anareolatae</taxon>
        <taxon>Phasmatidae</taxon>
        <taxon>Eurycanthinae</taxon>
        <taxon>Dryococelus</taxon>
    </lineage>
</organism>
<protein>
    <submittedName>
        <fullName evidence="1">Uncharacterized protein</fullName>
    </submittedName>
</protein>
<accession>A0ABQ9HVJ0</accession>
<comment type="caution">
    <text evidence="1">The sequence shown here is derived from an EMBL/GenBank/DDBJ whole genome shotgun (WGS) entry which is preliminary data.</text>
</comment>
<keyword evidence="2" id="KW-1185">Reference proteome</keyword>
<dbReference type="EMBL" id="JARBHB010000003">
    <property type="protein sequence ID" value="KAJ8888099.1"/>
    <property type="molecule type" value="Genomic_DNA"/>
</dbReference>